<evidence type="ECO:0000256" key="7">
    <source>
        <dbReference type="ARBA" id="ARBA00022737"/>
    </source>
</evidence>
<evidence type="ECO:0000256" key="12">
    <source>
        <dbReference type="ARBA" id="ARBA00057499"/>
    </source>
</evidence>
<evidence type="ECO:0000256" key="13">
    <source>
        <dbReference type="PROSITE-ProRule" id="PRU00196"/>
    </source>
</evidence>
<evidence type="ECO:0000256" key="9">
    <source>
        <dbReference type="ARBA" id="ARBA00023136"/>
    </source>
</evidence>
<feature type="disulfide bond" evidence="13">
    <location>
        <begin position="285"/>
        <end position="346"/>
    </location>
</feature>
<keyword evidence="4" id="KW-0964">Secreted</keyword>
<feature type="disulfide bond" evidence="13">
    <location>
        <begin position="272"/>
        <end position="336"/>
    </location>
</feature>
<feature type="disulfide bond" evidence="13">
    <location>
        <begin position="744"/>
        <end position="754"/>
    </location>
</feature>
<dbReference type="FunFam" id="3.10.250.10:FF:000002">
    <property type="entry name" value="Scavenger receptor cysteine-rich type 1 protein M130"/>
    <property type="match status" value="3"/>
</dbReference>
<protein>
    <submittedName>
        <fullName evidence="15">Scavenger receptor cysteine-rich type 1 protein M130</fullName>
    </submittedName>
</protein>
<dbReference type="FunFam" id="3.10.250.10:FF:000038">
    <property type="entry name" value="Scavenger receptor family member expressed on T cells 1"/>
    <property type="match status" value="1"/>
</dbReference>
<dbReference type="FunFam" id="3.10.250.10:FF:000016">
    <property type="entry name" value="Scavenger receptor cysteine-rich protein type 12"/>
    <property type="match status" value="1"/>
</dbReference>
<dbReference type="eggNOG" id="ENOG502QQ5W">
    <property type="taxonomic scope" value="Eukaryota"/>
</dbReference>
<accession>L5KJD6</accession>
<dbReference type="FunFam" id="3.10.250.10:FF:000031">
    <property type="entry name" value="RIKEN cDNA 5830411N06, isoform CRA_a"/>
    <property type="match status" value="1"/>
</dbReference>
<reference evidence="16" key="1">
    <citation type="journal article" date="2013" name="Science">
        <title>Comparative analysis of bat genomes provides insight into the evolution of flight and immunity.</title>
        <authorList>
            <person name="Zhang G."/>
            <person name="Cowled C."/>
            <person name="Shi Z."/>
            <person name="Huang Z."/>
            <person name="Bishop-Lilly K.A."/>
            <person name="Fang X."/>
            <person name="Wynne J.W."/>
            <person name="Xiong Z."/>
            <person name="Baker M.L."/>
            <person name="Zhao W."/>
            <person name="Tachedjian M."/>
            <person name="Zhu Y."/>
            <person name="Zhou P."/>
            <person name="Jiang X."/>
            <person name="Ng J."/>
            <person name="Yang L."/>
            <person name="Wu L."/>
            <person name="Xiao J."/>
            <person name="Feng Y."/>
            <person name="Chen Y."/>
            <person name="Sun X."/>
            <person name="Zhang Y."/>
            <person name="Marsh G.A."/>
            <person name="Crameri G."/>
            <person name="Broder C.C."/>
            <person name="Frey K.G."/>
            <person name="Wang L.F."/>
            <person name="Wang J."/>
        </authorList>
    </citation>
    <scope>NUCLEOTIDE SEQUENCE [LARGE SCALE GENOMIC DNA]</scope>
</reference>
<keyword evidence="16" id="KW-1185">Reference proteome</keyword>
<dbReference type="InterPro" id="IPR053243">
    <property type="entry name" value="SJ_maturation_regulator"/>
</dbReference>
<evidence type="ECO:0000313" key="16">
    <source>
        <dbReference type="Proteomes" id="UP000010552"/>
    </source>
</evidence>
<evidence type="ECO:0000259" key="14">
    <source>
        <dbReference type="PROSITE" id="PS50287"/>
    </source>
</evidence>
<feature type="domain" description="SRCR" evidence="14">
    <location>
        <begin position="519"/>
        <end position="582"/>
    </location>
</feature>
<dbReference type="GO" id="GO:0005886">
    <property type="term" value="C:plasma membrane"/>
    <property type="evidence" value="ECO:0007669"/>
    <property type="project" value="UniProtKB-SubCell"/>
</dbReference>
<gene>
    <name evidence="15" type="ORF">PAL_GLEAN10008881</name>
</gene>
<feature type="disulfide bond" evidence="13">
    <location>
        <begin position="700"/>
        <end position="764"/>
    </location>
</feature>
<dbReference type="PROSITE" id="PS00420">
    <property type="entry name" value="SRCR_1"/>
    <property type="match status" value="1"/>
</dbReference>
<dbReference type="PROSITE" id="PS50287">
    <property type="entry name" value="SRCR_2"/>
    <property type="match status" value="11"/>
</dbReference>
<dbReference type="InParanoid" id="L5KJD6"/>
<feature type="domain" description="SRCR" evidence="14">
    <location>
        <begin position="49"/>
        <end position="141"/>
    </location>
</feature>
<evidence type="ECO:0000256" key="8">
    <source>
        <dbReference type="ARBA" id="ARBA00022989"/>
    </source>
</evidence>
<feature type="domain" description="SRCR" evidence="14">
    <location>
        <begin position="675"/>
        <end position="775"/>
    </location>
</feature>
<feature type="disulfide bond" evidence="13">
    <location>
        <begin position="906"/>
        <end position="970"/>
    </location>
</feature>
<feature type="domain" description="SRCR" evidence="14">
    <location>
        <begin position="402"/>
        <end position="522"/>
    </location>
</feature>
<evidence type="ECO:0000256" key="5">
    <source>
        <dbReference type="ARBA" id="ARBA00022692"/>
    </source>
</evidence>
<dbReference type="SUPFAM" id="SSF56487">
    <property type="entry name" value="SRCR-like"/>
    <property type="match status" value="11"/>
</dbReference>
<feature type="disulfide bond" evidence="13">
    <location>
        <begin position="551"/>
        <end position="561"/>
    </location>
</feature>
<evidence type="ECO:0000256" key="6">
    <source>
        <dbReference type="ARBA" id="ARBA00022729"/>
    </source>
</evidence>
<sequence>MVLPALHNVSCKGDEPALWECSLGAWTRSSCPHQWVVVALCAYGTFREIRLVKGRSPCAGLPEIRNANGVDRLCDLHQEEATVFCQELRCGPALQASRRDVGGRGKYMTCSGTEPTIRNCRLDNNLRQGCSSRQDAEVVCAGHTEARLVDGEHPCAGRLEVRRSLTWGSVCNADLDQATAHVLGCGRALSAPGAAHFGAGTGTIWLDELGCGGEESALWQCPSRGWGRHDCGHKEDAGVFCAESVALRLRGGTQHCAGWLDVFYNGTWGAVCSNALKDTSLSIVCKQLGCGEQGWLENRPVHTGVGASWVDNIECRGLRNSTLWHCPSAPWHPRSCAREEEVWITCAGPSPPLAPLPALEAGVLPMTFCLVLGTILSVVALVLGAQWCRRQGSCTGRAADSVALLKGGNHCEGLVQVQRAGRQGAVCGDSWSLDEAAVVCRQLGCGTARFAPKYAVWYEETQLLLLQGVRCAGTEASLWDCALGPWGPVRGCACECYGVVQCSDSLVQVCGLQAKETGVLCRSLGCGEALQASRPHNIQDPGDRSPKIVTCQGTESSIFNCKLDVNIWYQCNFLTEAQVVCSGHTEARLVDGEHPCAGRLEVRRGLTWGSVCDADLDQATAHVVCRELHCGSAVSRPRGAHFGPGSGPVWTEAFRCAGNESLLYQCPRGPGHQWFRLVNGSSSCEGRVELQVQGAWAPLCAAHWDLADATVLCHQLNCGSAVATPREGHFGDGDAPIWPDVFHCVGTEPYLWNCPVGTLGAPSCDPGNAATAVCSGLPDALRLRDGQSRCDGRVEVSLDGAWGRVLDDAWDLRGAGLGCGRALSAPGAAHFGAGTGTIWLDELGRGGEESALWQCPSRGWGRHDCGHKEDAGVFCAGLTDLRLQGGSQPCAGRPEVFYNGSWGGLCLTLSSATLGVLCQQLGCGPHGWPRAGTVSQRTPEALWVTSVQCRHRHDTSLWQCPSSPWDQQSCSSDMEAWVVCAGVCPVPFLSLVGPARYLLTRAPVSAEEGAVRVRGGEDGCSGRVELWRAGSWGTVCDDSWDLADAEVVCRQLGCGRAVGAPAGAAFGPGSGPVWLDEVGCGGSEASLWACPAEPWGRTDCEHKEDAGVVCSREWAAEIALFLLCLGKRPRWWPSPGIRGCFGFC</sequence>
<evidence type="ECO:0000256" key="1">
    <source>
        <dbReference type="ARBA" id="ARBA00004251"/>
    </source>
</evidence>
<evidence type="ECO:0000313" key="15">
    <source>
        <dbReference type="EMBL" id="ELK11779.1"/>
    </source>
</evidence>
<comment type="caution">
    <text evidence="13">Lacks conserved residue(s) required for the propagation of feature annotation.</text>
</comment>
<keyword evidence="6" id="KW-0732">Signal</keyword>
<dbReference type="PRINTS" id="PR00258">
    <property type="entry name" value="SPERACTRCPTR"/>
</dbReference>
<keyword evidence="9" id="KW-0472">Membrane</keyword>
<keyword evidence="7" id="KW-0677">Repeat</keyword>
<dbReference type="InterPro" id="IPR036772">
    <property type="entry name" value="SRCR-like_dom_sf"/>
</dbReference>
<evidence type="ECO:0000256" key="2">
    <source>
        <dbReference type="ARBA" id="ARBA00004613"/>
    </source>
</evidence>
<comment type="subcellular location">
    <subcellularLocation>
        <location evidence="1">Cell membrane</location>
        <topology evidence="1">Single-pass type I membrane protein</topology>
    </subcellularLocation>
    <subcellularLocation>
        <location evidence="2">Secreted</location>
    </subcellularLocation>
</comment>
<keyword evidence="5" id="KW-0812">Transmembrane</keyword>
<feature type="disulfide bond" evidence="13">
    <location>
        <begin position="656"/>
        <end position="666"/>
    </location>
</feature>
<keyword evidence="3" id="KW-1003">Cell membrane</keyword>
<proteinExistence type="predicted"/>
<keyword evidence="10 13" id="KW-1015">Disulfide bond</keyword>
<feature type="domain" description="SRCR" evidence="14">
    <location>
        <begin position="1"/>
        <end position="42"/>
    </location>
</feature>
<feature type="domain" description="SRCR" evidence="14">
    <location>
        <begin position="781"/>
        <end position="876"/>
    </location>
</feature>
<evidence type="ECO:0000256" key="10">
    <source>
        <dbReference type="ARBA" id="ARBA00023157"/>
    </source>
</evidence>
<evidence type="ECO:0000256" key="3">
    <source>
        <dbReference type="ARBA" id="ARBA00022475"/>
    </source>
</evidence>
<organism evidence="15 16">
    <name type="scientific">Pteropus alecto</name>
    <name type="common">Black flying fox</name>
    <dbReference type="NCBI Taxonomy" id="9402"/>
    <lineage>
        <taxon>Eukaryota</taxon>
        <taxon>Metazoa</taxon>
        <taxon>Chordata</taxon>
        <taxon>Craniata</taxon>
        <taxon>Vertebrata</taxon>
        <taxon>Euteleostomi</taxon>
        <taxon>Mammalia</taxon>
        <taxon>Eutheria</taxon>
        <taxon>Laurasiatheria</taxon>
        <taxon>Chiroptera</taxon>
        <taxon>Yinpterochiroptera</taxon>
        <taxon>Pteropodoidea</taxon>
        <taxon>Pteropodidae</taxon>
        <taxon>Pteropodinae</taxon>
        <taxon>Pteropus</taxon>
    </lineage>
</organism>
<feature type="domain" description="SRCR" evidence="14">
    <location>
        <begin position="587"/>
        <end position="667"/>
    </location>
</feature>
<feature type="disulfide bond" evidence="13">
    <location>
        <begin position="1036"/>
        <end position="1100"/>
    </location>
</feature>
<feature type="domain" description="SRCR" evidence="14">
    <location>
        <begin position="247"/>
        <end position="347"/>
    </location>
</feature>
<dbReference type="Pfam" id="PF00530">
    <property type="entry name" value="SRCR"/>
    <property type="match status" value="9"/>
</dbReference>
<feature type="domain" description="SRCR" evidence="14">
    <location>
        <begin position="146"/>
        <end position="242"/>
    </location>
</feature>
<dbReference type="PANTHER" id="PTHR47653">
    <property type="entry name" value="PROTEIN BARK BEETLE"/>
    <property type="match status" value="1"/>
</dbReference>
<dbReference type="PANTHER" id="PTHR47653:SF1">
    <property type="entry name" value="DELETED IN MALIGNANT BRAIN TUMORS 1 PROTEIN"/>
    <property type="match status" value="1"/>
</dbReference>
<feature type="disulfide bond" evidence="13">
    <location>
        <begin position="471"/>
        <end position="481"/>
    </location>
</feature>
<dbReference type="Proteomes" id="UP000010552">
    <property type="component" value="Unassembled WGS sequence"/>
</dbReference>
<name>L5KJD6_PTEAL</name>
<dbReference type="InterPro" id="IPR001190">
    <property type="entry name" value="SRCR"/>
</dbReference>
<dbReference type="SMART" id="SM00202">
    <property type="entry name" value="SR"/>
    <property type="match status" value="9"/>
</dbReference>
<feature type="disulfide bond" evidence="13">
    <location>
        <begin position="11"/>
        <end position="21"/>
    </location>
</feature>
<dbReference type="GO" id="GO:0005576">
    <property type="term" value="C:extracellular region"/>
    <property type="evidence" value="ECO:0007669"/>
    <property type="project" value="UniProtKB-SubCell"/>
</dbReference>
<feature type="disulfide bond" evidence="13">
    <location>
        <begin position="713"/>
        <end position="774"/>
    </location>
</feature>
<feature type="domain" description="SRCR" evidence="14">
    <location>
        <begin position="1011"/>
        <end position="1111"/>
    </location>
</feature>
<feature type="disulfide bond" evidence="13">
    <location>
        <begin position="1080"/>
        <end position="1090"/>
    </location>
</feature>
<evidence type="ECO:0000256" key="4">
    <source>
        <dbReference type="ARBA" id="ARBA00022525"/>
    </source>
</evidence>
<comment type="function">
    <text evidence="12">After shedding, the soluble form (sCD163) may play an anti-inflammatory role.</text>
</comment>
<feature type="disulfide bond" evidence="13">
    <location>
        <begin position="1049"/>
        <end position="1110"/>
    </location>
</feature>
<dbReference type="EMBL" id="KB030668">
    <property type="protein sequence ID" value="ELK11779.1"/>
    <property type="molecule type" value="Genomic_DNA"/>
</dbReference>
<dbReference type="FunFam" id="3.10.250.10:FF:000012">
    <property type="entry name" value="CD163 molecule like 1"/>
    <property type="match status" value="2"/>
</dbReference>
<evidence type="ECO:0000256" key="11">
    <source>
        <dbReference type="ARBA" id="ARBA00023180"/>
    </source>
</evidence>
<dbReference type="Gene3D" id="3.10.250.10">
    <property type="entry name" value="SRCR-like domain"/>
    <property type="match status" value="10"/>
</dbReference>
<feature type="disulfide bond" evidence="13">
    <location>
        <begin position="211"/>
        <end position="221"/>
    </location>
</feature>
<dbReference type="GO" id="GO:0045217">
    <property type="term" value="P:cell-cell junction maintenance"/>
    <property type="evidence" value="ECO:0007669"/>
    <property type="project" value="TreeGrafter"/>
</dbReference>
<keyword evidence="15" id="KW-0675">Receptor</keyword>
<dbReference type="AlphaFoldDB" id="L5KJD6"/>
<keyword evidence="8" id="KW-1133">Transmembrane helix</keyword>
<dbReference type="FunFam" id="3.10.250.10:FF:000004">
    <property type="entry name" value="Scavenger receptor cysteine-rich type 1 protein M130"/>
    <property type="match status" value="1"/>
</dbReference>
<dbReference type="GO" id="GO:0005737">
    <property type="term" value="C:cytoplasm"/>
    <property type="evidence" value="ECO:0007669"/>
    <property type="project" value="UniProtKB-ARBA"/>
</dbReference>
<feature type="disulfide bond" evidence="13">
    <location>
        <begin position="110"/>
        <end position="120"/>
    </location>
</feature>
<feature type="domain" description="SRCR" evidence="14">
    <location>
        <begin position="881"/>
        <end position="981"/>
    </location>
</feature>
<keyword evidence="11" id="KW-0325">Glycoprotein</keyword>